<dbReference type="GO" id="GO:0004662">
    <property type="term" value="F:CAAX-protein geranylgeranyltransferase activity"/>
    <property type="evidence" value="ECO:0007669"/>
    <property type="project" value="TreeGrafter"/>
</dbReference>
<keyword evidence="4" id="KW-0677">Repeat</keyword>
<evidence type="ECO:0000313" key="5">
    <source>
        <dbReference type="EMBL" id="KAG0498370.1"/>
    </source>
</evidence>
<keyword evidence="3" id="KW-0808">Transferase</keyword>
<sequence length="475" mass="55047">MWLATAPYGPSLRIAPFAATHPPNSRQRLLMGKNLFSVKASEVLLEQFELILDHDKLIDEVGFLHPSQLAELNGHLSVSLPLAANALQTFDEVLKNGTSNIENLQYDEAVFWYGNHKLAISVQAVPLLYNAARVAYMEAKRNYKMPIKMTNDIDLLNMEPGGANCQNFSERDLQKHSRALLILSPDFGSIWNSRKMVLSRQHDLPSFLHELNFSALILSNSPKSEQAWSHRRWVIKKIAEKFDDLYVVIGKESELVKIIAEKSKMNYRAWNHRCWLTDYMSEGQVLEELDKSRKWAELHVADSCCFHYRRRLILKLLEKCSKKDCAEGSHVYGCSSLALLEEELKWNVVLIHRYIGREALWVHRRFLSCYWMKYLTNQHALACPSELHPEVFPAFDRFLEEEVELLHTCLHIPADGFEETEAQSHHAATYMLWISKQILLPEFRMEEKLHELGGLKAILMKKCSEMSQIWERLLE</sequence>
<dbReference type="OrthoDB" id="438224at2759"/>
<evidence type="ECO:0000313" key="6">
    <source>
        <dbReference type="Proteomes" id="UP000636800"/>
    </source>
</evidence>
<dbReference type="InterPro" id="IPR002088">
    <property type="entry name" value="Prenyl_trans_a"/>
</dbReference>
<dbReference type="AlphaFoldDB" id="A0A835VIL0"/>
<reference evidence="5 6" key="1">
    <citation type="journal article" date="2020" name="Nat. Food">
        <title>A phased Vanilla planifolia genome enables genetic improvement of flavour and production.</title>
        <authorList>
            <person name="Hasing T."/>
            <person name="Tang H."/>
            <person name="Brym M."/>
            <person name="Khazi F."/>
            <person name="Huang T."/>
            <person name="Chambers A.H."/>
        </authorList>
    </citation>
    <scope>NUCLEOTIDE SEQUENCE [LARGE SCALE GENOMIC DNA]</scope>
    <source>
        <tissue evidence="5">Leaf</tissue>
    </source>
</reference>
<dbReference type="PANTHER" id="PTHR11129:SF10">
    <property type="entry name" value="PROTEIN PRENYLYLTRANSFERASE SUPERFAMILY PROTEIN"/>
    <property type="match status" value="1"/>
</dbReference>
<keyword evidence="6" id="KW-1185">Reference proteome</keyword>
<evidence type="ECO:0000256" key="1">
    <source>
        <dbReference type="ARBA" id="ARBA00006734"/>
    </source>
</evidence>
<dbReference type="GO" id="GO:0004660">
    <property type="term" value="F:protein farnesyltransferase activity"/>
    <property type="evidence" value="ECO:0007669"/>
    <property type="project" value="TreeGrafter"/>
</dbReference>
<gene>
    <name evidence="5" type="ORF">HPP92_003061</name>
</gene>
<name>A0A835VIL0_VANPL</name>
<evidence type="ECO:0000256" key="2">
    <source>
        <dbReference type="ARBA" id="ARBA00022602"/>
    </source>
</evidence>
<proteinExistence type="inferred from homology"/>
<dbReference type="Gene3D" id="1.25.40.120">
    <property type="entry name" value="Protein prenylyltransferase"/>
    <property type="match status" value="1"/>
</dbReference>
<dbReference type="GO" id="GO:0005965">
    <property type="term" value="C:protein farnesyltransferase complex"/>
    <property type="evidence" value="ECO:0007669"/>
    <property type="project" value="TreeGrafter"/>
</dbReference>
<accession>A0A835VIL0</accession>
<dbReference type="EMBL" id="JADCNL010000001">
    <property type="protein sequence ID" value="KAG0498370.1"/>
    <property type="molecule type" value="Genomic_DNA"/>
</dbReference>
<evidence type="ECO:0000256" key="4">
    <source>
        <dbReference type="ARBA" id="ARBA00022737"/>
    </source>
</evidence>
<evidence type="ECO:0000256" key="3">
    <source>
        <dbReference type="ARBA" id="ARBA00022679"/>
    </source>
</evidence>
<organism evidence="5 6">
    <name type="scientific">Vanilla planifolia</name>
    <name type="common">Vanilla</name>
    <dbReference type="NCBI Taxonomy" id="51239"/>
    <lineage>
        <taxon>Eukaryota</taxon>
        <taxon>Viridiplantae</taxon>
        <taxon>Streptophyta</taxon>
        <taxon>Embryophyta</taxon>
        <taxon>Tracheophyta</taxon>
        <taxon>Spermatophyta</taxon>
        <taxon>Magnoliopsida</taxon>
        <taxon>Liliopsida</taxon>
        <taxon>Asparagales</taxon>
        <taxon>Orchidaceae</taxon>
        <taxon>Vanilloideae</taxon>
        <taxon>Vanilleae</taxon>
        <taxon>Vanilla</taxon>
    </lineage>
</organism>
<keyword evidence="2" id="KW-0637">Prenyltransferase</keyword>
<dbReference type="SUPFAM" id="SSF48439">
    <property type="entry name" value="Protein prenylyltransferase"/>
    <property type="match status" value="1"/>
</dbReference>
<comment type="similarity">
    <text evidence="1">Belongs to the protein prenyltransferase subunit alpha family.</text>
</comment>
<dbReference type="PROSITE" id="PS51147">
    <property type="entry name" value="PFTA"/>
    <property type="match status" value="1"/>
</dbReference>
<dbReference type="PANTHER" id="PTHR11129">
    <property type="entry name" value="PROTEIN FARNESYLTRANSFERASE ALPHA SUBUNIT/RAB GERANYLGERANYL TRANSFERASE ALPHA SUBUNIT"/>
    <property type="match status" value="1"/>
</dbReference>
<protein>
    <submittedName>
        <fullName evidence="5">Uncharacterized protein</fullName>
    </submittedName>
</protein>
<dbReference type="GO" id="GO:0005953">
    <property type="term" value="C:CAAX-protein geranylgeranyltransferase complex"/>
    <property type="evidence" value="ECO:0007669"/>
    <property type="project" value="TreeGrafter"/>
</dbReference>
<comment type="caution">
    <text evidence="5">The sequence shown here is derived from an EMBL/GenBank/DDBJ whole genome shotgun (WGS) entry which is preliminary data.</text>
</comment>
<dbReference type="Pfam" id="PF01239">
    <property type="entry name" value="PPTA"/>
    <property type="match status" value="3"/>
</dbReference>
<dbReference type="Proteomes" id="UP000636800">
    <property type="component" value="Chromosome 1"/>
</dbReference>